<dbReference type="STRING" id="1121345.SAMN02745217_04092"/>
<dbReference type="EMBL" id="FRFD01000013">
    <property type="protein sequence ID" value="SHO53374.1"/>
    <property type="molecule type" value="Genomic_DNA"/>
</dbReference>
<reference evidence="1 2" key="1">
    <citation type="submission" date="2016-12" db="EMBL/GenBank/DDBJ databases">
        <authorList>
            <person name="Song W.-J."/>
            <person name="Kurnit D.M."/>
        </authorList>
    </citation>
    <scope>NUCLEOTIDE SEQUENCE [LARGE SCALE GENOMIC DNA]</scope>
    <source>
        <strain evidence="1 2">DSM 12503</strain>
    </source>
</reference>
<dbReference type="RefSeq" id="WP_073590721.1">
    <property type="nucleotide sequence ID" value="NZ_FRFD01000013.1"/>
</dbReference>
<dbReference type="OrthoDB" id="2833849at2"/>
<dbReference type="AlphaFoldDB" id="A0A1M7YL90"/>
<dbReference type="Proteomes" id="UP000184612">
    <property type="component" value="Unassembled WGS sequence"/>
</dbReference>
<evidence type="ECO:0000313" key="2">
    <source>
        <dbReference type="Proteomes" id="UP000184612"/>
    </source>
</evidence>
<name>A0A1M7YL90_9FIRM</name>
<accession>A0A1M7YL90</accession>
<sequence>MFGDKMVTPAIPERVYALCKLVEKGPATNADLRARMEPDYLENGTSYYADYRNAAEELGLISISDDLISLAVDSKTIKTMDSMRVYINGKLDNFNDGQFYAVTKALFEKDTNILKGEKNIANMGPELSQLTGLPVDAMAIRAWRFWVSYLGFGYLQDMFFIPNAKVFIWDVICSSELEKGKLYSVSDFVDAIRPACNIVVNSITARQRFNYGVSNGLRALYDSGLIKLQHIGDQKDMWEIYPMVAHPFNDSVTNITICK</sequence>
<gene>
    <name evidence="1" type="ORF">SAMN02745217_04092</name>
</gene>
<proteinExistence type="predicted"/>
<evidence type="ECO:0000313" key="1">
    <source>
        <dbReference type="EMBL" id="SHO53374.1"/>
    </source>
</evidence>
<keyword evidence="2" id="KW-1185">Reference proteome</keyword>
<protein>
    <submittedName>
        <fullName evidence="1">Uncharacterized protein</fullName>
    </submittedName>
</protein>
<organism evidence="1 2">
    <name type="scientific">Anaerocolumna xylanovorans DSM 12503</name>
    <dbReference type="NCBI Taxonomy" id="1121345"/>
    <lineage>
        <taxon>Bacteria</taxon>
        <taxon>Bacillati</taxon>
        <taxon>Bacillota</taxon>
        <taxon>Clostridia</taxon>
        <taxon>Lachnospirales</taxon>
        <taxon>Lachnospiraceae</taxon>
        <taxon>Anaerocolumna</taxon>
    </lineage>
</organism>